<feature type="transmembrane region" description="Helical" evidence="1">
    <location>
        <begin position="46"/>
        <end position="69"/>
    </location>
</feature>
<feature type="domain" description="Peptidase M56" evidence="2">
    <location>
        <begin position="29"/>
        <end position="271"/>
    </location>
</feature>
<dbReference type="CDD" id="cd07341">
    <property type="entry name" value="M56_BlaR1_MecR1_like"/>
    <property type="match status" value="1"/>
</dbReference>
<dbReference type="Pfam" id="PF05569">
    <property type="entry name" value="Peptidase_M56"/>
    <property type="match status" value="1"/>
</dbReference>
<dbReference type="EMBL" id="WOXT01000002">
    <property type="protein sequence ID" value="MUV14405.1"/>
    <property type="molecule type" value="Genomic_DNA"/>
</dbReference>
<keyword evidence="1" id="KW-1133">Transmembrane helix</keyword>
<dbReference type="InterPro" id="IPR052173">
    <property type="entry name" value="Beta-lactam_resp_regulator"/>
</dbReference>
<feature type="transmembrane region" description="Helical" evidence="1">
    <location>
        <begin position="12"/>
        <end position="34"/>
    </location>
</feature>
<gene>
    <name evidence="3" type="ORF">GN331_09320</name>
</gene>
<dbReference type="Proteomes" id="UP000479692">
    <property type="component" value="Unassembled WGS sequence"/>
</dbReference>
<evidence type="ECO:0000256" key="1">
    <source>
        <dbReference type="SAM" id="Phobius"/>
    </source>
</evidence>
<evidence type="ECO:0000313" key="3">
    <source>
        <dbReference type="EMBL" id="MUV14405.1"/>
    </source>
</evidence>
<keyword evidence="1" id="KW-0812">Transmembrane</keyword>
<reference evidence="3 4" key="1">
    <citation type="submission" date="2019-12" db="EMBL/GenBank/DDBJ databases">
        <authorList>
            <person name="Xu J."/>
        </authorList>
    </citation>
    <scope>NUCLEOTIDE SEQUENCE [LARGE SCALE GENOMIC DNA]</scope>
    <source>
        <strain evidence="3 4">HX-5-24</strain>
    </source>
</reference>
<dbReference type="RefSeq" id="WP_156641696.1">
    <property type="nucleotide sequence ID" value="NZ_WOXT01000002.1"/>
</dbReference>
<feature type="transmembrane region" description="Helical" evidence="1">
    <location>
        <begin position="310"/>
        <end position="329"/>
    </location>
</feature>
<evidence type="ECO:0000259" key="2">
    <source>
        <dbReference type="Pfam" id="PF05569"/>
    </source>
</evidence>
<accession>A0A7C9LXG0</accession>
<name>A0A7C9LXG0_9GAMM</name>
<feature type="transmembrane region" description="Helical" evidence="1">
    <location>
        <begin position="109"/>
        <end position="132"/>
    </location>
</feature>
<comment type="caution">
    <text evidence="3">The sequence shown here is derived from an EMBL/GenBank/DDBJ whole genome shotgun (WGS) entry which is preliminary data.</text>
</comment>
<proteinExistence type="predicted"/>
<keyword evidence="1" id="KW-0472">Membrane</keyword>
<dbReference type="InterPro" id="IPR008756">
    <property type="entry name" value="Peptidase_M56"/>
</dbReference>
<organism evidence="3 4">
    <name type="scientific">Noviluteimonas gilva</name>
    <dbReference type="NCBI Taxonomy" id="2682097"/>
    <lineage>
        <taxon>Bacteria</taxon>
        <taxon>Pseudomonadati</taxon>
        <taxon>Pseudomonadota</taxon>
        <taxon>Gammaproteobacteria</taxon>
        <taxon>Lysobacterales</taxon>
        <taxon>Lysobacteraceae</taxon>
        <taxon>Noviluteimonas</taxon>
    </lineage>
</organism>
<dbReference type="PANTHER" id="PTHR34978">
    <property type="entry name" value="POSSIBLE SENSOR-TRANSDUCER PROTEIN BLAR"/>
    <property type="match status" value="1"/>
</dbReference>
<evidence type="ECO:0000313" key="4">
    <source>
        <dbReference type="Proteomes" id="UP000479692"/>
    </source>
</evidence>
<sequence length="660" mass="71116">MRDFIDQLIPAIGEALVDFTWQGALIGALAALLLRVTRHSKPQVRYAITCLALLACALLPIISVLRSLLDSAPDTLAFQAWVADGTVRNIAGDDAPLDWQARLATMQPMIVALWAAGASVFCLRTLFGVAWVQRMRLSPQPPLQARWQSTLDALATRFRMRGVALRLVESLDSPVVAGFWRPVVLLPMSVALRMPSELVEALLAHELAHVRRHDYLVNLLQRAAEALLFFHPVTWWLSHRIRVERELVADAIAADVIGDGRRLAVALATLSDLHATRPALPHLAHAAHGGHLMSRIQQLLRPQPRHRLPAGRIALPVIGIAAACIAFYAQAQIGKASDVAPVAAETPAAAPAAPAIAAAPSAAAAPSIAPAAEAAPAAAPSPAATAAPADAAAPVAAPSEPGPFAQVHRYGHDDNAWALVRKGRDGYSMSGSTDDMDDIDLARRSLQRDFIWFRRDGKAFVIDDPSLVARAQAAWKDSDALGNRMSALGDQMEVHGKKMEALGAQMETLSKTHVPSPAMQEAQERMGALGQQQGELAGRQQLLAMKQRKADTDAEQDALGREMDKLGDEMDALGDQMDAQGKILERESQKLERNQEPMERIGAQMEEAAKPMDALGKQMGELGKQQEKLAKKAEKDLDVLIGEAMQKGLAKPAPFARSAQ</sequence>
<dbReference type="AlphaFoldDB" id="A0A7C9LXG0"/>
<dbReference type="PANTHER" id="PTHR34978:SF3">
    <property type="entry name" value="SLR0241 PROTEIN"/>
    <property type="match status" value="1"/>
</dbReference>
<keyword evidence="4" id="KW-1185">Reference proteome</keyword>
<protein>
    <recommendedName>
        <fullName evidence="2">Peptidase M56 domain-containing protein</fullName>
    </recommendedName>
</protein>